<dbReference type="PANTHER" id="PTHR13900">
    <property type="entry name" value="TRANSCRIPTION INITIATION FACTOR TFIID"/>
    <property type="match status" value="1"/>
</dbReference>
<sequence length="1204" mass="132707">MPHATEDEMMGGVNEDDVVKQFLGSGLNPDAEEQERSFDQAGKADDAIDYEDISDDDLPEEQEGTGDGEDMDGVFEPNVGGLDSFSAQPPNGYHDAKEPPSSDAIGDTDEFNDLFGDHTSSPEAERRPAPPQHRPSGLALPSKSGLALPGMATPYQQSRAAPQQSPSSQSPPPYGDREGSVMSPSEMSEDEDDLAGLSKEAAMQLRMFRDAKKKHAGDLVDSEAIETDMELFHTLFPAYEPTEAPKFIELFPPRHVEYKGKVPIKPPKAVIPTKLSLDLLQDQERSFKSTTVQHKPGQESTFNNSIITIGNAVAAGGDSDDDLDSNSLDENEFIGGLSMQDLHFICQDWDIASEDSATDVVDFANGDYDMADQMRASKKRKTGAFASDLPLSFEGVQMSFENPEHAVAKLAKSVALDLNDPNLLIDEHAPRTKRKLKRVPGDKRDAALSRDIAKRYNISNDQAYDLLKENHQHKVRSTLGSVAIEHSFPATKLQYPFYKVGLDNKAKRAFHRPQLELKHQPGREYRFQKPKHIKRKNVKGRDAKEVFAKAEDLSFGDNASLLLLEYSEEAPMMMSNFGMGNRLINYYRKKDQNDNERPKRDIGEAQVLLPQDKSPFALFGHVDKGETVPTIQNGLYRAPVFSHSSKTADFIIGISSTYETGDRFFLRNVENLHVVGQQFPLSEVPGQHSRKVTDAAKKRLRALSYRIYTKSLDRKDKVLDNATLMPHLPGHDMPQTRSKMREFMKYERVANRSDGSSGVWVPQPGSIVPDADTLRGWIRPEDVCLLDSMQVGVQHLSDLGISETKEADEDKDIDESAGIEQQLAPWRASKNFLNACQGKAMLQLHGDGDPTNRGEGFSYVKTSMKGGFHAIGESVEEKISAAKRKQNNGHSYNVAAQQKAYEDSIRRIWDAQKNSLSNGQVFSDDEMDDEGENDEDYSFGRANTPRSSFSTPAAFANRQEDDMSQFSGHSAGRGDGTLVIQRSGGLDKWGNPRAAEEITITDPRVIKAYRKRQLERDFKNAKYDSTEDAPFGGVDVLASITKFVPTGDKEKDEYAQEMLRKELERIQRNAERREAREKAKARNKTDGSPSAANSPGPSDADGPASAINGNGTADNTPQKGKGRSKDGTTRKCANCGQAGHIKTNRKSVSSFTCKLCRHKNKIEKSDGGGSHGHRGGGPKGPAAGANGGRAATSFADESYSAFIL</sequence>
<keyword evidence="6" id="KW-1185">Reference proteome</keyword>
<feature type="region of interest" description="Disordered" evidence="3">
    <location>
        <begin position="1"/>
        <end position="193"/>
    </location>
</feature>
<feature type="compositionally biased region" description="Basic and acidic residues" evidence="3">
    <location>
        <begin position="34"/>
        <end position="46"/>
    </location>
</feature>
<comment type="subcellular location">
    <subcellularLocation>
        <location evidence="1">Nucleus</location>
    </subcellularLocation>
</comment>
<dbReference type="Proteomes" id="UP001305779">
    <property type="component" value="Unassembled WGS sequence"/>
</dbReference>
<accession>A0ABR0EYL2</accession>
<comment type="caution">
    <text evidence="5">The sequence shown here is derived from an EMBL/GenBank/DDBJ whole genome shotgun (WGS) entry which is preliminary data.</text>
</comment>
<feature type="compositionally biased region" description="Basic and acidic residues" evidence="3">
    <location>
        <begin position="1070"/>
        <end position="1085"/>
    </location>
</feature>
<proteinExistence type="predicted"/>
<evidence type="ECO:0000259" key="4">
    <source>
        <dbReference type="Pfam" id="PF12157"/>
    </source>
</evidence>
<reference evidence="5 6" key="1">
    <citation type="journal article" date="2023" name="G3 (Bethesda)">
        <title>A chromosome-level genome assembly of Zasmidium syzygii isolated from banana leaves.</title>
        <authorList>
            <person name="van Westerhoven A.C."/>
            <person name="Mehrabi R."/>
            <person name="Talebi R."/>
            <person name="Steentjes M.B.F."/>
            <person name="Corcolon B."/>
            <person name="Chong P.A."/>
            <person name="Kema G.H.J."/>
            <person name="Seidl M.F."/>
        </authorList>
    </citation>
    <scope>NUCLEOTIDE SEQUENCE [LARGE SCALE GENOMIC DNA]</scope>
    <source>
        <strain evidence="5 6">P124</strain>
    </source>
</reference>
<gene>
    <name evidence="5" type="ORF">PRZ48_000482</name>
</gene>
<dbReference type="EMBL" id="JAXOVC010000001">
    <property type="protein sequence ID" value="KAK4506749.1"/>
    <property type="molecule type" value="Genomic_DNA"/>
</dbReference>
<feature type="compositionally biased region" description="Low complexity" evidence="3">
    <location>
        <begin position="1180"/>
        <end position="1191"/>
    </location>
</feature>
<feature type="compositionally biased region" description="Polar residues" evidence="3">
    <location>
        <begin position="1107"/>
        <end position="1118"/>
    </location>
</feature>
<feature type="compositionally biased region" description="Acidic residues" evidence="3">
    <location>
        <begin position="923"/>
        <end position="937"/>
    </location>
</feature>
<feature type="compositionally biased region" description="Acidic residues" evidence="3">
    <location>
        <begin position="47"/>
        <end position="73"/>
    </location>
</feature>
<evidence type="ECO:0000313" key="6">
    <source>
        <dbReference type="Proteomes" id="UP001305779"/>
    </source>
</evidence>
<name>A0ABR0EYL2_ZASCE</name>
<feature type="region of interest" description="Disordered" evidence="3">
    <location>
        <begin position="1070"/>
        <end position="1135"/>
    </location>
</feature>
<dbReference type="Pfam" id="PF12157">
    <property type="entry name" value="DUF3591"/>
    <property type="match status" value="1"/>
</dbReference>
<feature type="domain" description="Transcription initiation factor TFIID subunit 1 histone acetyltransferase" evidence="4">
    <location>
        <begin position="456"/>
        <end position="916"/>
    </location>
</feature>
<feature type="region of interest" description="Disordered" evidence="3">
    <location>
        <begin position="1161"/>
        <end position="1191"/>
    </location>
</feature>
<evidence type="ECO:0000256" key="3">
    <source>
        <dbReference type="SAM" id="MobiDB-lite"/>
    </source>
</evidence>
<dbReference type="PANTHER" id="PTHR13900:SF0">
    <property type="entry name" value="TRANSCRIPTION INITIATION FACTOR TFIID SUBUNIT 1"/>
    <property type="match status" value="1"/>
</dbReference>
<dbReference type="InterPro" id="IPR040240">
    <property type="entry name" value="TAF1"/>
</dbReference>
<evidence type="ECO:0000256" key="2">
    <source>
        <dbReference type="ARBA" id="ARBA00023242"/>
    </source>
</evidence>
<feature type="compositionally biased region" description="Low complexity" evidence="3">
    <location>
        <begin position="156"/>
        <end position="168"/>
    </location>
</feature>
<organism evidence="5 6">
    <name type="scientific">Zasmidium cellare</name>
    <name type="common">Wine cellar mold</name>
    <name type="synonym">Racodium cellare</name>
    <dbReference type="NCBI Taxonomy" id="395010"/>
    <lineage>
        <taxon>Eukaryota</taxon>
        <taxon>Fungi</taxon>
        <taxon>Dikarya</taxon>
        <taxon>Ascomycota</taxon>
        <taxon>Pezizomycotina</taxon>
        <taxon>Dothideomycetes</taxon>
        <taxon>Dothideomycetidae</taxon>
        <taxon>Mycosphaerellales</taxon>
        <taxon>Mycosphaerellaceae</taxon>
        <taxon>Zasmidium</taxon>
    </lineage>
</organism>
<protein>
    <recommendedName>
        <fullName evidence="4">Transcription initiation factor TFIID subunit 1 histone acetyltransferase domain-containing protein</fullName>
    </recommendedName>
</protein>
<keyword evidence="2" id="KW-0539">Nucleus</keyword>
<feature type="compositionally biased region" description="Low complexity" evidence="3">
    <location>
        <begin position="1086"/>
        <end position="1101"/>
    </location>
</feature>
<evidence type="ECO:0000256" key="1">
    <source>
        <dbReference type="ARBA" id="ARBA00004123"/>
    </source>
</evidence>
<dbReference type="InterPro" id="IPR022591">
    <property type="entry name" value="TAF1_HAT_dom"/>
</dbReference>
<feature type="region of interest" description="Disordered" evidence="3">
    <location>
        <begin position="917"/>
        <end position="950"/>
    </location>
</feature>
<evidence type="ECO:0000313" key="5">
    <source>
        <dbReference type="EMBL" id="KAK4506749.1"/>
    </source>
</evidence>